<evidence type="ECO:0000313" key="1">
    <source>
        <dbReference type="EMBL" id="MBE5919692.1"/>
    </source>
</evidence>
<dbReference type="EMBL" id="SVER01000017">
    <property type="protein sequence ID" value="MBE5919692.1"/>
    <property type="molecule type" value="Genomic_DNA"/>
</dbReference>
<sequence>MVKKVKEALVGKELRQTVRWGKPVEELTKEELENFPRLLGWRKVENFKTEYVELRCADGQLSRMDIPRAALVEVDGNLLSIYNPGIRELNESEKKVWDEWMEIENSDEYQKQLEYDCLTDGSSTYWKKKHFFENKGYLYLMQGSQKGLRRVQGKPEAEGKILLYDENIRGELFLQYEMRDAAV</sequence>
<organism evidence="1 2">
    <name type="scientific">Pseudobutyrivibrio ruminis</name>
    <dbReference type="NCBI Taxonomy" id="46206"/>
    <lineage>
        <taxon>Bacteria</taxon>
        <taxon>Bacillati</taxon>
        <taxon>Bacillota</taxon>
        <taxon>Clostridia</taxon>
        <taxon>Lachnospirales</taxon>
        <taxon>Lachnospiraceae</taxon>
        <taxon>Pseudobutyrivibrio</taxon>
    </lineage>
</organism>
<dbReference type="Proteomes" id="UP000766246">
    <property type="component" value="Unassembled WGS sequence"/>
</dbReference>
<gene>
    <name evidence="1" type="ORF">E7272_07580</name>
</gene>
<dbReference type="AlphaFoldDB" id="A0A927UD50"/>
<protein>
    <submittedName>
        <fullName evidence="1">Uncharacterized protein</fullName>
    </submittedName>
</protein>
<reference evidence="1" key="1">
    <citation type="submission" date="2019-04" db="EMBL/GenBank/DDBJ databases">
        <title>Evolution of Biomass-Degrading Anaerobic Consortia Revealed by Metagenomics.</title>
        <authorList>
            <person name="Peng X."/>
        </authorList>
    </citation>
    <scope>NUCLEOTIDE SEQUENCE</scope>
    <source>
        <strain evidence="1">SIG311</strain>
    </source>
</reference>
<accession>A0A927UD50</accession>
<comment type="caution">
    <text evidence="1">The sequence shown here is derived from an EMBL/GenBank/DDBJ whole genome shotgun (WGS) entry which is preliminary data.</text>
</comment>
<name>A0A927UD50_9FIRM</name>
<evidence type="ECO:0000313" key="2">
    <source>
        <dbReference type="Proteomes" id="UP000766246"/>
    </source>
</evidence>
<proteinExistence type="predicted"/>